<dbReference type="OrthoDB" id="9808543at2"/>
<evidence type="ECO:0000313" key="3">
    <source>
        <dbReference type="Proteomes" id="UP000028007"/>
    </source>
</evidence>
<keyword evidence="3" id="KW-1185">Reference proteome</keyword>
<evidence type="ECO:0000313" key="2">
    <source>
        <dbReference type="EMBL" id="KEQ30513.1"/>
    </source>
</evidence>
<dbReference type="InterPro" id="IPR029058">
    <property type="entry name" value="AB_hydrolase_fold"/>
</dbReference>
<dbReference type="PANTHER" id="PTHR43689:SF8">
    <property type="entry name" value="ALPHA_BETA-HYDROLASES SUPERFAMILY PROTEIN"/>
    <property type="match status" value="1"/>
</dbReference>
<gene>
    <name evidence="2" type="ORF">N180_09445</name>
</gene>
<accession>A0A081PIJ0</accession>
<dbReference type="AlphaFoldDB" id="A0A081PIJ0"/>
<dbReference type="Pfam" id="PF12146">
    <property type="entry name" value="Hydrolase_4"/>
    <property type="match status" value="1"/>
</dbReference>
<dbReference type="Gene3D" id="3.40.50.1820">
    <property type="entry name" value="alpha/beta hydrolase"/>
    <property type="match status" value="1"/>
</dbReference>
<dbReference type="PANTHER" id="PTHR43689">
    <property type="entry name" value="HYDROLASE"/>
    <property type="match status" value="1"/>
</dbReference>
<name>A0A081PIJ0_9SPHI</name>
<proteinExistence type="predicted"/>
<protein>
    <submittedName>
        <fullName evidence="2">Hydrolase</fullName>
    </submittedName>
</protein>
<sequence>MIKREEFILSGSADQRINGDLTYDDQYKNQPTVLFVHGFKGFKDWGAHHLVAKEFAERGFRFIKFNLSHNGVTAENPNDVTDMDVFAANTISMEVQDLDTMVNYVSHTYPMSDICLIGHSRGGGLVILQAANDPRISQLVTWSAIAEFNSLWKSEQEEEWENSGRIYVENARTKEKMPLEVTLLKDYKSHEEEFNILRAANRVNIPWLILHGDQDVNVNFNIAQSLAQAKPEARLQKIENANHVYGASHPFNAAQLPAQLQDVCDKTLSFLKENLAHNHKQV</sequence>
<comment type="caution">
    <text evidence="2">The sequence shown here is derived from an EMBL/GenBank/DDBJ whole genome shotgun (WGS) entry which is preliminary data.</text>
</comment>
<keyword evidence="2" id="KW-0378">Hydrolase</keyword>
<dbReference type="EMBL" id="JNFF01000035">
    <property type="protein sequence ID" value="KEQ30513.1"/>
    <property type="molecule type" value="Genomic_DNA"/>
</dbReference>
<organism evidence="2 3">
    <name type="scientific">Pedobacter antarcticus 4BY</name>
    <dbReference type="NCBI Taxonomy" id="1358423"/>
    <lineage>
        <taxon>Bacteria</taxon>
        <taxon>Pseudomonadati</taxon>
        <taxon>Bacteroidota</taxon>
        <taxon>Sphingobacteriia</taxon>
        <taxon>Sphingobacteriales</taxon>
        <taxon>Sphingobacteriaceae</taxon>
        <taxon>Pedobacter</taxon>
    </lineage>
</organism>
<dbReference type="SUPFAM" id="SSF53474">
    <property type="entry name" value="alpha/beta-Hydrolases"/>
    <property type="match status" value="1"/>
</dbReference>
<dbReference type="Proteomes" id="UP000028007">
    <property type="component" value="Unassembled WGS sequence"/>
</dbReference>
<dbReference type="RefSeq" id="WP_037439694.1">
    <property type="nucleotide sequence ID" value="NZ_JNFF01000035.1"/>
</dbReference>
<dbReference type="InterPro" id="IPR022742">
    <property type="entry name" value="Hydrolase_4"/>
</dbReference>
<reference evidence="2 3" key="1">
    <citation type="journal article" date="1992" name="Int. J. Syst. Bacteriol.">
        <title>Sphingobacterium antarcticus sp. nov. a Psychrotrophic Bacterium from the Soils of Schirmacher Oasis, Antarctica.</title>
        <authorList>
            <person name="Shivaji S."/>
            <person name="Ray M.K."/>
            <person name="Rao N.S."/>
            <person name="Saiserr L."/>
            <person name="Jagannadham M.V."/>
            <person name="Kumar G.S."/>
            <person name="Reddy G."/>
            <person name="Bhargava P.M."/>
        </authorList>
    </citation>
    <scope>NUCLEOTIDE SEQUENCE [LARGE SCALE GENOMIC DNA]</scope>
    <source>
        <strain evidence="2 3">4BY</strain>
    </source>
</reference>
<feature type="domain" description="Serine aminopeptidase S33" evidence="1">
    <location>
        <begin position="30"/>
        <end position="146"/>
    </location>
</feature>
<dbReference type="GO" id="GO:0016787">
    <property type="term" value="F:hydrolase activity"/>
    <property type="evidence" value="ECO:0007669"/>
    <property type="project" value="UniProtKB-KW"/>
</dbReference>
<dbReference type="eggNOG" id="COG1073">
    <property type="taxonomic scope" value="Bacteria"/>
</dbReference>
<evidence type="ECO:0000259" key="1">
    <source>
        <dbReference type="Pfam" id="PF12146"/>
    </source>
</evidence>